<name>A0ABW9MWS9_9FIRM</name>
<organism evidence="1 2">
    <name type="scientific">Anaerococcus cruorum</name>
    <dbReference type="NCBI Taxonomy" id="3115617"/>
    <lineage>
        <taxon>Bacteria</taxon>
        <taxon>Bacillati</taxon>
        <taxon>Bacillota</taxon>
        <taxon>Tissierellia</taxon>
        <taxon>Tissierellales</taxon>
        <taxon>Peptoniphilaceae</taxon>
        <taxon>Anaerococcus</taxon>
    </lineage>
</organism>
<reference evidence="1 2" key="1">
    <citation type="journal article" date="2025" name="Anaerobe">
        <title>Description of Anaerococcus kampingiae sp. nov., Anaerococcus groningensis sp. nov., Anaerococcus martiniensis sp. nov., and Anaerococcus cruorum sp. nov., isolated from human clinical specimens.</title>
        <authorList>
            <person name="Boiten K.E."/>
            <person name="Meijer J."/>
            <person name="van Wezel E.M."/>
            <person name="Veloo A.C.M."/>
        </authorList>
    </citation>
    <scope>NUCLEOTIDE SEQUENCE [LARGE SCALE GENOMIC DNA]</scope>
    <source>
        <strain evidence="1 2">ENR1039</strain>
    </source>
</reference>
<accession>A0ABW9MWS9</accession>
<dbReference type="InterPro" id="IPR000150">
    <property type="entry name" value="Cof"/>
</dbReference>
<protein>
    <submittedName>
        <fullName evidence="1">Cof-type HAD-IIB family hydrolase</fullName>
        <ecNumber evidence="1">3.1.3.-</ecNumber>
    </submittedName>
</protein>
<dbReference type="PANTHER" id="PTHR10000">
    <property type="entry name" value="PHOSPHOSERINE PHOSPHATASE"/>
    <property type="match status" value="1"/>
</dbReference>
<evidence type="ECO:0000313" key="1">
    <source>
        <dbReference type="EMBL" id="MFO3716328.1"/>
    </source>
</evidence>
<sequence>MIKLFAIDMDGTLLNSEDKISPSTNEAIKNLNKAGVKTVLTSGRVMSSLIINSKILGIDNPMVANNGALIKLDSKESLSEYPLEDVHIKELIEFCEDHKFIFHFYDEDTFYSNRLDEDRLKHLKLDNDYGLNYQCNISITEDPYKYLKEKGKPAYKILIGCLNSHPYGEEKAVEIIKEAFADKLYVTSSGPGAIEIMEPHVNKWEGIKILADHLGIKSDEIAAIGDSYNDLPMVENAHLGFAMGNGNEKIKEVANHVVADNNSTGIKQAADIILKYNKENSSV</sequence>
<dbReference type="GO" id="GO:0016787">
    <property type="term" value="F:hydrolase activity"/>
    <property type="evidence" value="ECO:0007669"/>
    <property type="project" value="UniProtKB-KW"/>
</dbReference>
<dbReference type="SFLD" id="SFLDS00003">
    <property type="entry name" value="Haloacid_Dehalogenase"/>
    <property type="match status" value="1"/>
</dbReference>
<dbReference type="RefSeq" id="WP_394011427.1">
    <property type="nucleotide sequence ID" value="NZ_JBGMEH010000006.1"/>
</dbReference>
<evidence type="ECO:0000313" key="2">
    <source>
        <dbReference type="Proteomes" id="UP001638015"/>
    </source>
</evidence>
<dbReference type="Pfam" id="PF08282">
    <property type="entry name" value="Hydrolase_3"/>
    <property type="match status" value="1"/>
</dbReference>
<keyword evidence="1" id="KW-0378">Hydrolase</keyword>
<dbReference type="InterPro" id="IPR006379">
    <property type="entry name" value="HAD-SF_hydro_IIB"/>
</dbReference>
<comment type="caution">
    <text evidence="1">The sequence shown here is derived from an EMBL/GenBank/DDBJ whole genome shotgun (WGS) entry which is preliminary data.</text>
</comment>
<dbReference type="Gene3D" id="3.30.1240.10">
    <property type="match status" value="1"/>
</dbReference>
<dbReference type="Gene3D" id="3.40.50.1000">
    <property type="entry name" value="HAD superfamily/HAD-like"/>
    <property type="match status" value="1"/>
</dbReference>
<keyword evidence="2" id="KW-1185">Reference proteome</keyword>
<dbReference type="PANTHER" id="PTHR10000:SF8">
    <property type="entry name" value="HAD SUPERFAMILY HYDROLASE-LIKE, TYPE 3"/>
    <property type="match status" value="1"/>
</dbReference>
<dbReference type="SFLD" id="SFLDG01144">
    <property type="entry name" value="C2.B.4:_PGP_Like"/>
    <property type="match status" value="1"/>
</dbReference>
<dbReference type="EC" id="3.1.3.-" evidence="1"/>
<dbReference type="SFLD" id="SFLDG01140">
    <property type="entry name" value="C2.B:_Phosphomannomutase_and_P"/>
    <property type="match status" value="1"/>
</dbReference>
<dbReference type="PROSITE" id="PS01228">
    <property type="entry name" value="COF_1"/>
    <property type="match status" value="1"/>
</dbReference>
<dbReference type="InterPro" id="IPR023214">
    <property type="entry name" value="HAD_sf"/>
</dbReference>
<dbReference type="Proteomes" id="UP001638015">
    <property type="component" value="Unassembled WGS sequence"/>
</dbReference>
<dbReference type="SUPFAM" id="SSF56784">
    <property type="entry name" value="HAD-like"/>
    <property type="match status" value="1"/>
</dbReference>
<dbReference type="EMBL" id="JBGMEH010000006">
    <property type="protein sequence ID" value="MFO3716328.1"/>
    <property type="molecule type" value="Genomic_DNA"/>
</dbReference>
<dbReference type="InterPro" id="IPR036412">
    <property type="entry name" value="HAD-like_sf"/>
</dbReference>
<dbReference type="NCBIfam" id="TIGR01484">
    <property type="entry name" value="HAD-SF-IIB"/>
    <property type="match status" value="1"/>
</dbReference>
<proteinExistence type="predicted"/>
<gene>
    <name evidence="1" type="ORF">ACCQ40_05955</name>
</gene>
<dbReference type="CDD" id="cd07516">
    <property type="entry name" value="HAD_Pase"/>
    <property type="match status" value="1"/>
</dbReference>
<dbReference type="NCBIfam" id="TIGR00099">
    <property type="entry name" value="Cof-subfamily"/>
    <property type="match status" value="1"/>
</dbReference>